<evidence type="ECO:0000259" key="1">
    <source>
        <dbReference type="Pfam" id="PF06985"/>
    </source>
</evidence>
<dbReference type="EMBL" id="JAKWBI020000759">
    <property type="protein sequence ID" value="KAJ2892647.1"/>
    <property type="molecule type" value="Genomic_DNA"/>
</dbReference>
<dbReference type="PANTHER" id="PTHR24148">
    <property type="entry name" value="ANKYRIN REPEAT DOMAIN-CONTAINING PROTEIN 39 HOMOLOG-RELATED"/>
    <property type="match status" value="1"/>
</dbReference>
<sequence>MKLHDYAPLNTQTDEIRLLRIVQMGDVLEAEIQHFVIGDDCPEFGAVSYLWGTPQSNLTIKIGSTSLRVAPNAYAALSILAEYQFAFLLMDEIGCEDCEDWEQQPEWLWIDSICINQADIGERNHQVSMMRKIYGSAATVYSWLGNGSPRVFSAMRMLRDFTYKEFMHRQYEEDISYCRDDFDFDASELSDGLYELFSNPYWKRIWMVQEFIIGKWVVVLCGKMRISWDQIGMFFFNRFRQSKFEILHLRVATRLQSTPANPLIQCRNAMSVSKESLEIERPWAGHLLSHLTKVFEGWGSSDPRDKVYALIGLVGSGPEVDYAKSTGEVFDDTMKFYIEHSRFQAAYVVRLFAESLARSLRLGERKIRAISYLRDGVCVFPESPRGLVVGKNFVICPHGAHCFEWEAANMGDADSSEKEIGVGTIRRRQHVFRESRWTVEEELVVSSGDGLMDNLRLVLCQCV</sequence>
<dbReference type="PANTHER" id="PTHR24148:SF73">
    <property type="entry name" value="HET DOMAIN PROTEIN (AFU_ORTHOLOGUE AFUA_8G01020)"/>
    <property type="match status" value="1"/>
</dbReference>
<evidence type="ECO:0000313" key="2">
    <source>
        <dbReference type="EMBL" id="KAJ2892647.1"/>
    </source>
</evidence>
<comment type="caution">
    <text evidence="2">The sequence shown here is derived from an EMBL/GenBank/DDBJ whole genome shotgun (WGS) entry which is preliminary data.</text>
</comment>
<dbReference type="InterPro" id="IPR010730">
    <property type="entry name" value="HET"/>
</dbReference>
<name>A0AAD5RGI3_9PEZI</name>
<gene>
    <name evidence="2" type="ORF">MKZ38_009491</name>
</gene>
<organism evidence="2 3">
    <name type="scientific">Zalerion maritima</name>
    <dbReference type="NCBI Taxonomy" id="339359"/>
    <lineage>
        <taxon>Eukaryota</taxon>
        <taxon>Fungi</taxon>
        <taxon>Dikarya</taxon>
        <taxon>Ascomycota</taxon>
        <taxon>Pezizomycotina</taxon>
        <taxon>Sordariomycetes</taxon>
        <taxon>Lulworthiomycetidae</taxon>
        <taxon>Lulworthiales</taxon>
        <taxon>Lulworthiaceae</taxon>
        <taxon>Zalerion</taxon>
    </lineage>
</organism>
<keyword evidence="3" id="KW-1185">Reference proteome</keyword>
<dbReference type="Proteomes" id="UP001201980">
    <property type="component" value="Unassembled WGS sequence"/>
</dbReference>
<accession>A0AAD5RGI3</accession>
<feature type="domain" description="Heterokaryon incompatibility" evidence="1">
    <location>
        <begin position="45"/>
        <end position="210"/>
    </location>
</feature>
<evidence type="ECO:0000313" key="3">
    <source>
        <dbReference type="Proteomes" id="UP001201980"/>
    </source>
</evidence>
<proteinExistence type="predicted"/>
<reference evidence="2" key="1">
    <citation type="submission" date="2022-07" db="EMBL/GenBank/DDBJ databases">
        <title>Draft genome sequence of Zalerion maritima ATCC 34329, a (micro)plastics degrading marine fungus.</title>
        <authorList>
            <person name="Paco A."/>
            <person name="Goncalves M.F.M."/>
            <person name="Rocha-Santos T.A.P."/>
            <person name="Alves A."/>
        </authorList>
    </citation>
    <scope>NUCLEOTIDE SEQUENCE</scope>
    <source>
        <strain evidence="2">ATCC 34329</strain>
    </source>
</reference>
<protein>
    <recommendedName>
        <fullName evidence="1">Heterokaryon incompatibility domain-containing protein</fullName>
    </recommendedName>
</protein>
<dbReference type="InterPro" id="IPR052895">
    <property type="entry name" value="HetReg/Transcr_Mod"/>
</dbReference>
<dbReference type="AlphaFoldDB" id="A0AAD5RGI3"/>
<dbReference type="Pfam" id="PF06985">
    <property type="entry name" value="HET"/>
    <property type="match status" value="1"/>
</dbReference>